<dbReference type="RefSeq" id="XP_024740662.1">
    <property type="nucleotide sequence ID" value="XM_024874188.1"/>
</dbReference>
<evidence type="ECO:0000313" key="5">
    <source>
        <dbReference type="Proteomes" id="UP000235371"/>
    </source>
</evidence>
<dbReference type="PANTHER" id="PTHR33365:SF4">
    <property type="entry name" value="CYCLOCHLOROTINE BIOSYNTHESIS PROTEIN O"/>
    <property type="match status" value="1"/>
</dbReference>
<sequence>MANYHKSPTFTRSIFLIVFILITFISLSYILFGHSTRNLSRLFSYAPKPTDTPSLGTSFQTFFHDALNPSDPDYQSLLSQARQVIAIDGSNGFLRMREEGEEEAVSYGVSMFHQLHCVEMLRAVLRGKGYQHGVKGRRGLQAPPHQLEEGEMSAEEHLEHCLDYITQGIMCSADDTIEPSFTGKLRTGEEVTVIDGVGVGHYCRKVEGFHAILLRSQEEPLVARRPVRRGDTLRSLADIE</sequence>
<reference evidence="4 5" key="1">
    <citation type="submission" date="2016-04" db="EMBL/GenBank/DDBJ databases">
        <title>A degradative enzymes factory behind the ericoid mycorrhizal symbiosis.</title>
        <authorList>
            <consortium name="DOE Joint Genome Institute"/>
            <person name="Martino E."/>
            <person name="Morin E."/>
            <person name="Grelet G."/>
            <person name="Kuo A."/>
            <person name="Kohler A."/>
            <person name="Daghino S."/>
            <person name="Barry K."/>
            <person name="Choi C."/>
            <person name="Cichocki N."/>
            <person name="Clum A."/>
            <person name="Copeland A."/>
            <person name="Hainaut M."/>
            <person name="Haridas S."/>
            <person name="Labutti K."/>
            <person name="Lindquist E."/>
            <person name="Lipzen A."/>
            <person name="Khouja H.-R."/>
            <person name="Murat C."/>
            <person name="Ohm R."/>
            <person name="Olson A."/>
            <person name="Spatafora J."/>
            <person name="Veneault-Fourrey C."/>
            <person name="Henrissat B."/>
            <person name="Grigoriev I."/>
            <person name="Martin F."/>
            <person name="Perotto S."/>
        </authorList>
    </citation>
    <scope>NUCLEOTIDE SEQUENCE [LARGE SCALE GENOMIC DNA]</scope>
    <source>
        <strain evidence="4 5">E</strain>
    </source>
</reference>
<organism evidence="4 5">
    <name type="scientific">Hyaloscypha bicolor E</name>
    <dbReference type="NCBI Taxonomy" id="1095630"/>
    <lineage>
        <taxon>Eukaryota</taxon>
        <taxon>Fungi</taxon>
        <taxon>Dikarya</taxon>
        <taxon>Ascomycota</taxon>
        <taxon>Pezizomycotina</taxon>
        <taxon>Leotiomycetes</taxon>
        <taxon>Helotiales</taxon>
        <taxon>Hyaloscyphaceae</taxon>
        <taxon>Hyaloscypha</taxon>
        <taxon>Hyaloscypha bicolor</taxon>
    </lineage>
</organism>
<evidence type="ECO:0000256" key="3">
    <source>
        <dbReference type="SAM" id="Phobius"/>
    </source>
</evidence>
<dbReference type="InParanoid" id="A0A2J6TLA1"/>
<evidence type="ECO:0000256" key="2">
    <source>
        <dbReference type="ARBA" id="ARBA00035112"/>
    </source>
</evidence>
<dbReference type="InterPro" id="IPR021765">
    <property type="entry name" value="UstYa-like"/>
</dbReference>
<keyword evidence="5" id="KW-1185">Reference proteome</keyword>
<protein>
    <submittedName>
        <fullName evidence="4">Uncharacterized protein</fullName>
    </submittedName>
</protein>
<dbReference type="OrthoDB" id="3687641at2759"/>
<dbReference type="Pfam" id="PF11807">
    <property type="entry name" value="UstYa"/>
    <property type="match status" value="1"/>
</dbReference>
<dbReference type="PANTHER" id="PTHR33365">
    <property type="entry name" value="YALI0B05434P"/>
    <property type="match status" value="1"/>
</dbReference>
<evidence type="ECO:0000256" key="1">
    <source>
        <dbReference type="ARBA" id="ARBA00004685"/>
    </source>
</evidence>
<dbReference type="STRING" id="1095630.A0A2J6TLA1"/>
<dbReference type="EMBL" id="KZ613779">
    <property type="protein sequence ID" value="PMD63758.1"/>
    <property type="molecule type" value="Genomic_DNA"/>
</dbReference>
<dbReference type="GO" id="GO:0043386">
    <property type="term" value="P:mycotoxin biosynthetic process"/>
    <property type="evidence" value="ECO:0007669"/>
    <property type="project" value="InterPro"/>
</dbReference>
<dbReference type="AlphaFoldDB" id="A0A2J6TLA1"/>
<proteinExistence type="inferred from homology"/>
<comment type="pathway">
    <text evidence="1">Mycotoxin biosynthesis.</text>
</comment>
<dbReference type="GeneID" id="36582268"/>
<name>A0A2J6TLA1_9HELO</name>
<comment type="similarity">
    <text evidence="2">Belongs to the ustYa family.</text>
</comment>
<accession>A0A2J6TLA1</accession>
<gene>
    <name evidence="4" type="ORF">K444DRAFT_522185</name>
</gene>
<keyword evidence="3" id="KW-0812">Transmembrane</keyword>
<dbReference type="Proteomes" id="UP000235371">
    <property type="component" value="Unassembled WGS sequence"/>
</dbReference>
<keyword evidence="3" id="KW-1133">Transmembrane helix</keyword>
<evidence type="ECO:0000313" key="4">
    <source>
        <dbReference type="EMBL" id="PMD63758.1"/>
    </source>
</evidence>
<feature type="transmembrane region" description="Helical" evidence="3">
    <location>
        <begin position="12"/>
        <end position="32"/>
    </location>
</feature>
<keyword evidence="3" id="KW-0472">Membrane</keyword>